<accession>A0A1H8CJB1</accession>
<proteinExistence type="predicted"/>
<dbReference type="PROSITE" id="PS51257">
    <property type="entry name" value="PROKAR_LIPOPROTEIN"/>
    <property type="match status" value="1"/>
</dbReference>
<dbReference type="RefSeq" id="WP_089918112.1">
    <property type="nucleotide sequence ID" value="NZ_FOBB01000007.1"/>
</dbReference>
<gene>
    <name evidence="2" type="ORF">SAMN04488505_107138</name>
</gene>
<evidence type="ECO:0000256" key="1">
    <source>
        <dbReference type="SAM" id="SignalP"/>
    </source>
</evidence>
<reference evidence="2 3" key="1">
    <citation type="submission" date="2016-10" db="EMBL/GenBank/DDBJ databases">
        <authorList>
            <person name="de Groot N.N."/>
        </authorList>
    </citation>
    <scope>NUCLEOTIDE SEQUENCE [LARGE SCALE GENOMIC DNA]</scope>
    <source>
        <strain evidence="2 3">DSM 21039</strain>
    </source>
</reference>
<feature type="signal peptide" evidence="1">
    <location>
        <begin position="1"/>
        <end position="20"/>
    </location>
</feature>
<sequence length="167" mass="18863">MFFLTSRQVIFTFCAGLLFTACTHSTSNKNVIQATDTNASAVTAVPDLGNTPAVPDTQFIVVDSMVNIKVNDQAVPRGQHSFDSALITYWTDCYKSNGKLPAYLRFKYQGTVMMGARGNLMDAVVRVQDSVKDHIARDKFLQEFHKIDPQHQKELEKLYPVLFQRRL</sequence>
<organism evidence="2 3">
    <name type="scientific">Chitinophaga rupis</name>
    <dbReference type="NCBI Taxonomy" id="573321"/>
    <lineage>
        <taxon>Bacteria</taxon>
        <taxon>Pseudomonadati</taxon>
        <taxon>Bacteroidota</taxon>
        <taxon>Chitinophagia</taxon>
        <taxon>Chitinophagales</taxon>
        <taxon>Chitinophagaceae</taxon>
        <taxon>Chitinophaga</taxon>
    </lineage>
</organism>
<dbReference type="EMBL" id="FOBB01000007">
    <property type="protein sequence ID" value="SEM95203.1"/>
    <property type="molecule type" value="Genomic_DNA"/>
</dbReference>
<dbReference type="AlphaFoldDB" id="A0A1H8CJB1"/>
<keyword evidence="1" id="KW-0732">Signal</keyword>
<protein>
    <submittedName>
        <fullName evidence="2">Uncharacterized protein</fullName>
    </submittedName>
</protein>
<dbReference type="OrthoDB" id="9841613at2"/>
<dbReference type="PROSITE" id="PS50096">
    <property type="entry name" value="IQ"/>
    <property type="match status" value="1"/>
</dbReference>
<name>A0A1H8CJB1_9BACT</name>
<feature type="chain" id="PRO_5011645817" evidence="1">
    <location>
        <begin position="21"/>
        <end position="167"/>
    </location>
</feature>
<dbReference type="Proteomes" id="UP000198984">
    <property type="component" value="Unassembled WGS sequence"/>
</dbReference>
<evidence type="ECO:0000313" key="3">
    <source>
        <dbReference type="Proteomes" id="UP000198984"/>
    </source>
</evidence>
<keyword evidence="3" id="KW-1185">Reference proteome</keyword>
<evidence type="ECO:0000313" key="2">
    <source>
        <dbReference type="EMBL" id="SEM95203.1"/>
    </source>
</evidence>